<dbReference type="InterPro" id="IPR006139">
    <property type="entry name" value="D-isomer_2_OHA_DH_cat_dom"/>
</dbReference>
<evidence type="ECO:0000313" key="8">
    <source>
        <dbReference type="Proteomes" id="UP000562254"/>
    </source>
</evidence>
<accession>A0A840XVN6</accession>
<dbReference type="InterPro" id="IPR006140">
    <property type="entry name" value="D-isomer_DH_NAD-bd"/>
</dbReference>
<dbReference type="Proteomes" id="UP000562254">
    <property type="component" value="Unassembled WGS sequence"/>
</dbReference>
<dbReference type="SUPFAM" id="SSF51735">
    <property type="entry name" value="NAD(P)-binding Rossmann-fold domains"/>
    <property type="match status" value="1"/>
</dbReference>
<comment type="caution">
    <text evidence="7">The sequence shown here is derived from an EMBL/GenBank/DDBJ whole genome shotgun (WGS) entry which is preliminary data.</text>
</comment>
<dbReference type="PANTHER" id="PTHR42789:SF1">
    <property type="entry name" value="D-ISOMER SPECIFIC 2-HYDROXYACID DEHYDROGENASE FAMILY PROTEIN (AFU_ORTHOLOGUE AFUA_6G10090)"/>
    <property type="match status" value="1"/>
</dbReference>
<dbReference type="Pfam" id="PF02826">
    <property type="entry name" value="2-Hacid_dh_C"/>
    <property type="match status" value="1"/>
</dbReference>
<dbReference type="GO" id="GO:0051287">
    <property type="term" value="F:NAD binding"/>
    <property type="evidence" value="ECO:0007669"/>
    <property type="project" value="InterPro"/>
</dbReference>
<dbReference type="RefSeq" id="WP_184480026.1">
    <property type="nucleotide sequence ID" value="NZ_JAAEDJ010000074.1"/>
</dbReference>
<dbReference type="PANTHER" id="PTHR42789">
    <property type="entry name" value="D-ISOMER SPECIFIC 2-HYDROXYACID DEHYDROGENASE FAMILY PROTEIN (AFU_ORTHOLOGUE AFUA_6G10090)"/>
    <property type="match status" value="1"/>
</dbReference>
<keyword evidence="2 4" id="KW-0560">Oxidoreductase</keyword>
<dbReference type="Pfam" id="PF00389">
    <property type="entry name" value="2-Hacid_dh"/>
    <property type="match status" value="1"/>
</dbReference>
<evidence type="ECO:0000256" key="2">
    <source>
        <dbReference type="ARBA" id="ARBA00023002"/>
    </source>
</evidence>
<keyword evidence="3" id="KW-0520">NAD</keyword>
<gene>
    <name evidence="7" type="ORF">FHS88_000031</name>
</gene>
<keyword evidence="8" id="KW-1185">Reference proteome</keyword>
<protein>
    <submittedName>
        <fullName evidence="7">D-3-phosphoglycerate dehydrogenase</fullName>
        <ecNumber evidence="7">1.1.1.95</ecNumber>
    </submittedName>
</protein>
<evidence type="ECO:0000259" key="6">
    <source>
        <dbReference type="Pfam" id="PF02826"/>
    </source>
</evidence>
<dbReference type="Gene3D" id="3.40.50.720">
    <property type="entry name" value="NAD(P)-binding Rossmann-like Domain"/>
    <property type="match status" value="2"/>
</dbReference>
<evidence type="ECO:0000256" key="1">
    <source>
        <dbReference type="ARBA" id="ARBA00005854"/>
    </source>
</evidence>
<dbReference type="PROSITE" id="PS00671">
    <property type="entry name" value="D_2_HYDROXYACID_DH_3"/>
    <property type="match status" value="1"/>
</dbReference>
<feature type="domain" description="D-isomer specific 2-hydroxyacid dehydrogenase catalytic" evidence="5">
    <location>
        <begin position="35"/>
        <end position="318"/>
    </location>
</feature>
<dbReference type="InterPro" id="IPR029753">
    <property type="entry name" value="D-isomer_DH_CS"/>
</dbReference>
<evidence type="ECO:0000256" key="4">
    <source>
        <dbReference type="RuleBase" id="RU003719"/>
    </source>
</evidence>
<dbReference type="InterPro" id="IPR036291">
    <property type="entry name" value="NAD(P)-bd_dom_sf"/>
</dbReference>
<evidence type="ECO:0000256" key="3">
    <source>
        <dbReference type="ARBA" id="ARBA00023027"/>
    </source>
</evidence>
<dbReference type="SUPFAM" id="SSF52283">
    <property type="entry name" value="Formate/glycerate dehydrogenase catalytic domain-like"/>
    <property type="match status" value="1"/>
</dbReference>
<dbReference type="InterPro" id="IPR050857">
    <property type="entry name" value="D-2-hydroxyacid_DH"/>
</dbReference>
<feature type="domain" description="D-isomer specific 2-hydroxyacid dehydrogenase NAD-binding" evidence="6">
    <location>
        <begin position="116"/>
        <end position="286"/>
    </location>
</feature>
<reference evidence="7 8" key="1">
    <citation type="submission" date="2020-08" db="EMBL/GenBank/DDBJ databases">
        <title>Genomic Encyclopedia of Type Strains, Phase IV (KMG-IV): sequencing the most valuable type-strain genomes for metagenomic binning, comparative biology and taxonomic classification.</title>
        <authorList>
            <person name="Goeker M."/>
        </authorList>
    </citation>
    <scope>NUCLEOTIDE SEQUENCE [LARGE SCALE GENOMIC DNA]</scope>
    <source>
        <strain evidence="7 8">DSM 25895</strain>
    </source>
</reference>
<comment type="similarity">
    <text evidence="1 4">Belongs to the D-isomer specific 2-hydroxyacid dehydrogenase family.</text>
</comment>
<sequence length="333" mass="34559">MLRVFLAHTPEMFEGYYGARALAALRQHAEVVRNPGAAVLAGAALAEAARGCEAIVADRATPGTAETFAAAPDLVAFLRVAVDISTIDVAAASAAGVLVTRATPGFVDSVTELALGFMVDLARGVSGHVQAYRRGEEPQGRMGLQLGAATLGIVGYGRIGRRLAEVALALGMRVLVSDPVARAEDPRIVQAGFEDVLAASDIVVCLAISDAGTRDLFGASAFARMKRGARFINLSRGELVDEAALAAALDSGHLAGAAMDVGRAPDQRPSPFLAQRADVVATPHVGGMTPEAMEHQAMDTVRQVAALARGEMPENAVNAAAAHRLARIGVRWP</sequence>
<dbReference type="AlphaFoldDB" id="A0A840XVN6"/>
<evidence type="ECO:0000313" key="7">
    <source>
        <dbReference type="EMBL" id="MBB5687921.1"/>
    </source>
</evidence>
<organism evidence="7 8">
    <name type="scientific">Neoroseomonas alkaliterrae</name>
    <dbReference type="NCBI Taxonomy" id="1452450"/>
    <lineage>
        <taxon>Bacteria</taxon>
        <taxon>Pseudomonadati</taxon>
        <taxon>Pseudomonadota</taxon>
        <taxon>Alphaproteobacteria</taxon>
        <taxon>Acetobacterales</taxon>
        <taxon>Acetobacteraceae</taxon>
        <taxon>Neoroseomonas</taxon>
    </lineage>
</organism>
<proteinExistence type="inferred from homology"/>
<evidence type="ECO:0000259" key="5">
    <source>
        <dbReference type="Pfam" id="PF00389"/>
    </source>
</evidence>
<dbReference type="EMBL" id="JACIJE010000001">
    <property type="protein sequence ID" value="MBB5687921.1"/>
    <property type="molecule type" value="Genomic_DNA"/>
</dbReference>
<name>A0A840XVN6_9PROT</name>
<dbReference type="GO" id="GO:0004617">
    <property type="term" value="F:phosphoglycerate dehydrogenase activity"/>
    <property type="evidence" value="ECO:0007669"/>
    <property type="project" value="UniProtKB-EC"/>
</dbReference>
<dbReference type="EC" id="1.1.1.95" evidence="7"/>